<feature type="compositionally biased region" description="Low complexity" evidence="1">
    <location>
        <begin position="211"/>
        <end position="242"/>
    </location>
</feature>
<dbReference type="GO" id="GO:0051082">
    <property type="term" value="F:unfolded protein binding"/>
    <property type="evidence" value="ECO:0007669"/>
    <property type="project" value="TreeGrafter"/>
</dbReference>
<gene>
    <name evidence="3" type="ORF">OC842_003348</name>
</gene>
<dbReference type="InterPro" id="IPR052616">
    <property type="entry name" value="SYO1-like"/>
</dbReference>
<dbReference type="AlphaFoldDB" id="A0AAN6GBX5"/>
<feature type="compositionally biased region" description="Polar residues" evidence="1">
    <location>
        <begin position="581"/>
        <end position="591"/>
    </location>
</feature>
<proteinExistence type="predicted"/>
<feature type="region of interest" description="Disordered" evidence="1">
    <location>
        <begin position="1"/>
        <end position="42"/>
    </location>
</feature>
<dbReference type="EMBL" id="JAPDMQ010000164">
    <property type="protein sequence ID" value="KAK0532267.1"/>
    <property type="molecule type" value="Genomic_DNA"/>
</dbReference>
<dbReference type="PANTHER" id="PTHR13347:SF1">
    <property type="entry name" value="HEAT REPEAT-CONTAINING PROTEIN 3"/>
    <property type="match status" value="1"/>
</dbReference>
<evidence type="ECO:0000313" key="3">
    <source>
        <dbReference type="EMBL" id="KAK0532267.1"/>
    </source>
</evidence>
<dbReference type="Pfam" id="PF25567">
    <property type="entry name" value="TPR_SYO1"/>
    <property type="match status" value="1"/>
</dbReference>
<feature type="compositionally biased region" description="Low complexity" evidence="1">
    <location>
        <begin position="569"/>
        <end position="580"/>
    </location>
</feature>
<evidence type="ECO:0000259" key="2">
    <source>
        <dbReference type="Pfam" id="PF25567"/>
    </source>
</evidence>
<accession>A0AAN6GBX5</accession>
<sequence>MPKSRFRINKAARNDPLARPSGNKRAASGSGAHPASSAAAAAAAQDPSSPAFAVSLLNKLSLPATAPAALLPLTEAVWTLSALGSHIGSKPIRTALLHPNNHLGQRILHALDPATYAHISGEEDAEDRLALLTQASGVLRNLSIDAPWGVRDHLGKQGLVSQCVAVLQLVIYGQEQGGADPSGAATSAAPAPVVNKPLDQMNRKEKRHAAKAAAAASAGGAASAMDTATTETASKPAPPSSTTALTPAFLAASPHTLPLLDNILTLLWCLAESSSDSLLALIDGVHLNSHILDEDRARAQLTSTLLADTLLGALQVGLEQSESAAGDGAASSKPSSAKPNTARGLLQFLAFHGPNAKPNKITPGPGLRQLGITAANALCALTDECPGFVRTLLGVNVDPISSTTTASSSQAQGLARIARSLSARRFGETLSAAVRALEQTLSGPSNPLTAQEHTARNLGVLSAAITRNIVQCASRSDDLFSTKRSRGPAAAAGGKKKGGVGAKNALVKQAGDSVEVDAAKEVLRALLQEEQGRHVDVLLRYVELEAVASAEQGAQGTGWVALARTSVSSSAGAGAGPSAPQTTDTNAPASAASSALDIRRAQDRIQALQLALEVLAELASASSAVAVAEDAAEHKRSAAAQVDGEGDHSMMGEGGEDDDDEMEMEILDRDEDEEDDGEEEDGMDTDGAKKNGTGTGNGNGHAPSSAPSPVPFVFALASEHCLPARLLFIASAVLGAHAAHVFPSAGSGSGDASGPTSYSSSSSALLRALVSRSLSAAANALLSLASEAPPTPSEAEYLDPLDWAKAGAGARGKATKERFLAWADPSLRPGSSAAGVASGYEALAQLWSETWKLASGLAEVPAVVGRSLLPAGDDATKAKVSFALGTAADASASGEQHKEGDEGADGRACLEACLSVLWAIARSFEPVLGLPRPARPTLFLPPNGAAHEDAFRTEPTTTVIPALQAAYLSAHSDAMRVRCLGTLGCVGRLRRGVEDGPAQKEELLARNRAVGETLVAVLEALPAEGATPNSTSTPSGKKAKSASTSKSTAASSTTGEANLPETTPECMVAALNALIDLYADERAEWDVPVFRQSDFLQRLRKLVSRVRAGTRAIDKRTDPSLRARADETAQNYRAFVEFRGTVR</sequence>
<organism evidence="3 4">
    <name type="scientific">Tilletia horrida</name>
    <dbReference type="NCBI Taxonomy" id="155126"/>
    <lineage>
        <taxon>Eukaryota</taxon>
        <taxon>Fungi</taxon>
        <taxon>Dikarya</taxon>
        <taxon>Basidiomycota</taxon>
        <taxon>Ustilaginomycotina</taxon>
        <taxon>Exobasidiomycetes</taxon>
        <taxon>Tilletiales</taxon>
        <taxon>Tilletiaceae</taxon>
        <taxon>Tilletia</taxon>
    </lineage>
</organism>
<dbReference type="InterPro" id="IPR011989">
    <property type="entry name" value="ARM-like"/>
</dbReference>
<dbReference type="InterPro" id="IPR057990">
    <property type="entry name" value="TPR_SYO1"/>
</dbReference>
<dbReference type="Proteomes" id="UP001176521">
    <property type="component" value="Unassembled WGS sequence"/>
</dbReference>
<feature type="region of interest" description="Disordered" evidence="1">
    <location>
        <begin position="480"/>
        <end position="499"/>
    </location>
</feature>
<feature type="region of interest" description="Disordered" evidence="1">
    <location>
        <begin position="1025"/>
        <end position="1061"/>
    </location>
</feature>
<keyword evidence="4" id="KW-1185">Reference proteome</keyword>
<evidence type="ECO:0000256" key="1">
    <source>
        <dbReference type="SAM" id="MobiDB-lite"/>
    </source>
</evidence>
<feature type="region of interest" description="Disordered" evidence="1">
    <location>
        <begin position="202"/>
        <end position="242"/>
    </location>
</feature>
<protein>
    <recommendedName>
        <fullName evidence="2">SYO1-like TPR repeats domain-containing protein</fullName>
    </recommendedName>
</protein>
<dbReference type="GO" id="GO:0042273">
    <property type="term" value="P:ribosomal large subunit biogenesis"/>
    <property type="evidence" value="ECO:0007669"/>
    <property type="project" value="TreeGrafter"/>
</dbReference>
<reference evidence="3" key="1">
    <citation type="journal article" date="2023" name="PhytoFront">
        <title>Draft Genome Resources of Seven Strains of Tilletia horrida, Causal Agent of Kernel Smut of Rice.</title>
        <authorList>
            <person name="Khanal S."/>
            <person name="Antony Babu S."/>
            <person name="Zhou X.G."/>
        </authorList>
    </citation>
    <scope>NUCLEOTIDE SEQUENCE</scope>
    <source>
        <strain evidence="3">TX3</strain>
    </source>
</reference>
<dbReference type="Gene3D" id="1.25.10.10">
    <property type="entry name" value="Leucine-rich Repeat Variant"/>
    <property type="match status" value="1"/>
</dbReference>
<name>A0AAN6GBX5_9BASI</name>
<dbReference type="PANTHER" id="PTHR13347">
    <property type="entry name" value="HEAT REPEAT-CONTAINING PROTEIN 3"/>
    <property type="match status" value="1"/>
</dbReference>
<feature type="compositionally biased region" description="Low complexity" evidence="1">
    <location>
        <begin position="26"/>
        <end position="42"/>
    </location>
</feature>
<feature type="region of interest" description="Disordered" evidence="1">
    <location>
        <begin position="636"/>
        <end position="705"/>
    </location>
</feature>
<feature type="compositionally biased region" description="Acidic residues" evidence="1">
    <location>
        <begin position="654"/>
        <end position="684"/>
    </location>
</feature>
<feature type="compositionally biased region" description="Basic residues" evidence="1">
    <location>
        <begin position="1"/>
        <end position="10"/>
    </location>
</feature>
<feature type="domain" description="SYO1-like TPR repeats" evidence="2">
    <location>
        <begin position="1061"/>
        <end position="1139"/>
    </location>
</feature>
<dbReference type="GO" id="GO:0006606">
    <property type="term" value="P:protein import into nucleus"/>
    <property type="evidence" value="ECO:0007669"/>
    <property type="project" value="TreeGrafter"/>
</dbReference>
<feature type="region of interest" description="Disordered" evidence="1">
    <location>
        <begin position="569"/>
        <end position="591"/>
    </location>
</feature>
<comment type="caution">
    <text evidence="3">The sequence shown here is derived from an EMBL/GenBank/DDBJ whole genome shotgun (WGS) entry which is preliminary data.</text>
</comment>
<evidence type="ECO:0000313" key="4">
    <source>
        <dbReference type="Proteomes" id="UP001176521"/>
    </source>
</evidence>
<feature type="compositionally biased region" description="Low complexity" evidence="1">
    <location>
        <begin position="1030"/>
        <end position="1054"/>
    </location>
</feature>